<feature type="chain" id="PRO_5038657178" description="Tripartite tricarboxylate transporter substrate binding protein" evidence="2">
    <location>
        <begin position="22"/>
        <end position="340"/>
    </location>
</feature>
<dbReference type="PANTHER" id="PTHR42928">
    <property type="entry name" value="TRICARBOXYLATE-BINDING PROTEIN"/>
    <property type="match status" value="1"/>
</dbReference>
<dbReference type="Proteomes" id="UP000679848">
    <property type="component" value="Chromosome"/>
</dbReference>
<dbReference type="Pfam" id="PF03401">
    <property type="entry name" value="TctC"/>
    <property type="match status" value="1"/>
</dbReference>
<reference evidence="3" key="1">
    <citation type="submission" date="2020-09" db="EMBL/GenBank/DDBJ databases">
        <title>New species isolated from human feces.</title>
        <authorList>
            <person name="Kitahara M."/>
            <person name="Shigeno Y."/>
            <person name="Shime M."/>
            <person name="Matsumoto Y."/>
            <person name="Nakamura S."/>
            <person name="Motooka D."/>
            <person name="Fukuoka S."/>
            <person name="Nishikawa H."/>
            <person name="Benno Y."/>
        </authorList>
    </citation>
    <scope>NUCLEOTIDE SEQUENCE</scope>
    <source>
        <strain evidence="3">MM59</strain>
    </source>
</reference>
<evidence type="ECO:0000256" key="2">
    <source>
        <dbReference type="SAM" id="SignalP"/>
    </source>
</evidence>
<dbReference type="PROSITE" id="PS51257">
    <property type="entry name" value="PROKAR_LIPOPROTEIN"/>
    <property type="match status" value="1"/>
</dbReference>
<dbReference type="EMBL" id="AP023420">
    <property type="protein sequence ID" value="BCK85464.1"/>
    <property type="molecule type" value="Genomic_DNA"/>
</dbReference>
<comment type="similarity">
    <text evidence="1">Belongs to the UPF0065 (bug) family.</text>
</comment>
<dbReference type="Gene3D" id="3.40.190.10">
    <property type="entry name" value="Periplasmic binding protein-like II"/>
    <property type="match status" value="1"/>
</dbReference>
<dbReference type="RefSeq" id="WP_187030620.1">
    <property type="nucleotide sequence ID" value="NZ_AP023420.1"/>
</dbReference>
<organism evidence="3 4">
    <name type="scientific">Pusillibacter faecalis</name>
    <dbReference type="NCBI Taxonomy" id="2714358"/>
    <lineage>
        <taxon>Bacteria</taxon>
        <taxon>Bacillati</taxon>
        <taxon>Bacillota</taxon>
        <taxon>Clostridia</taxon>
        <taxon>Eubacteriales</taxon>
        <taxon>Oscillospiraceae</taxon>
        <taxon>Pusillibacter</taxon>
    </lineage>
</organism>
<dbReference type="InterPro" id="IPR042100">
    <property type="entry name" value="Bug_dom1"/>
</dbReference>
<dbReference type="AlphaFoldDB" id="A0A810QBV1"/>
<feature type="signal peptide" evidence="2">
    <location>
        <begin position="1"/>
        <end position="21"/>
    </location>
</feature>
<gene>
    <name evidence="3" type="ORF">MM59RIKEN_27830</name>
</gene>
<dbReference type="InterPro" id="IPR005064">
    <property type="entry name" value="BUG"/>
</dbReference>
<dbReference type="Gene3D" id="3.40.190.150">
    <property type="entry name" value="Bordetella uptake gene, domain 1"/>
    <property type="match status" value="1"/>
</dbReference>
<evidence type="ECO:0000256" key="1">
    <source>
        <dbReference type="ARBA" id="ARBA00006987"/>
    </source>
</evidence>
<keyword evidence="4" id="KW-1185">Reference proteome</keyword>
<evidence type="ECO:0000313" key="4">
    <source>
        <dbReference type="Proteomes" id="UP000679848"/>
    </source>
</evidence>
<keyword evidence="2" id="KW-0732">Signal</keyword>
<evidence type="ECO:0008006" key="5">
    <source>
        <dbReference type="Google" id="ProtNLM"/>
    </source>
</evidence>
<evidence type="ECO:0000313" key="3">
    <source>
        <dbReference type="EMBL" id="BCK85464.1"/>
    </source>
</evidence>
<name>A0A810QBV1_9FIRM</name>
<dbReference type="CDD" id="cd07012">
    <property type="entry name" value="PBP2_Bug_TTT"/>
    <property type="match status" value="1"/>
</dbReference>
<accession>A0A810QBV1</accession>
<dbReference type="PANTHER" id="PTHR42928:SF3">
    <property type="entry name" value="UPF0065 PROTEIN YFLP"/>
    <property type="match status" value="1"/>
</dbReference>
<dbReference type="KEGG" id="pfaa:MM59RIKEN_27830"/>
<proteinExistence type="inferred from homology"/>
<sequence>MKKFFAWILAIAMTLSLAACGGNNSDQDDSSQQGDTEAKAFELSGDVEFVCPFSAGGGSDLYARTAANIIGELGVLGGHTITINNKTGGGGAVGDAYTVTKKPDGTTITTYVSAQITSPMITGSGITYEELTPICNLAMDEYTIGVLSTAEYQTVDEFIEYAKANPGKITVGGSGSGTEDEVCTGLIELYCGVDLEYIAYDSSAEVMTAMLGGHINAGIYNPNEAISQYEAGECTLLAAFGPERISVLPDVPTFTELGYEDVQFQQFRGIFGPGGMSQEAIDYWCDIFSQVIEHEDWTEGYLATNGLTSKFIVGADFSTFIDNEAAKYEAVLDALGLLAA</sequence>
<protein>
    <recommendedName>
        <fullName evidence="5">Tripartite tricarboxylate transporter substrate binding protein</fullName>
    </recommendedName>
</protein>
<dbReference type="PIRSF" id="PIRSF017082">
    <property type="entry name" value="YflP"/>
    <property type="match status" value="1"/>
</dbReference>